<proteinExistence type="predicted"/>
<dbReference type="GO" id="GO:0006355">
    <property type="term" value="P:regulation of DNA-templated transcription"/>
    <property type="evidence" value="ECO:0007669"/>
    <property type="project" value="InterPro"/>
</dbReference>
<sequence>MKNMNLTPQSQKRTTVAQLANVPDNTRSSAYWRMTSIKVDPEQWKRVKREAFERDLTVQEFVHQALEAWLDR</sequence>
<protein>
    <submittedName>
        <fullName evidence="1">Uncharacterized protein</fullName>
    </submittedName>
</protein>
<evidence type="ECO:0000313" key="1">
    <source>
        <dbReference type="EMBL" id="VYT17542.1"/>
    </source>
</evidence>
<dbReference type="RefSeq" id="WP_156341660.1">
    <property type="nucleotide sequence ID" value="NZ_CACRSP010000014.1"/>
</dbReference>
<organism evidence="1">
    <name type="scientific">Bifidobacterium dentium</name>
    <dbReference type="NCBI Taxonomy" id="1689"/>
    <lineage>
        <taxon>Bacteria</taxon>
        <taxon>Bacillati</taxon>
        <taxon>Actinomycetota</taxon>
        <taxon>Actinomycetes</taxon>
        <taxon>Bifidobacteriales</taxon>
        <taxon>Bifidobacteriaceae</taxon>
        <taxon>Bifidobacterium</taxon>
    </lineage>
</organism>
<gene>
    <name evidence="1" type="ORF">BDLFYP24_00392</name>
</gene>
<accession>A0A6L9SNH7</accession>
<dbReference type="InterPro" id="IPR010985">
    <property type="entry name" value="Ribbon_hlx_hlx"/>
</dbReference>
<name>A0A6L9SNH7_9BIFI</name>
<reference evidence="1" key="1">
    <citation type="submission" date="2019-11" db="EMBL/GenBank/DDBJ databases">
        <authorList>
            <person name="Feng L."/>
        </authorList>
    </citation>
    <scope>NUCLEOTIDE SEQUENCE</scope>
    <source>
        <strain evidence="1">BdentiumLFYP24</strain>
    </source>
</reference>
<dbReference type="AlphaFoldDB" id="A0A6L9SNH7"/>
<dbReference type="EMBL" id="CACRSP010000014">
    <property type="protein sequence ID" value="VYT17542.1"/>
    <property type="molecule type" value="Genomic_DNA"/>
</dbReference>
<dbReference type="SUPFAM" id="SSF47598">
    <property type="entry name" value="Ribbon-helix-helix"/>
    <property type="match status" value="1"/>
</dbReference>